<dbReference type="InParanoid" id="A0A409VPI1"/>
<dbReference type="Proteomes" id="UP000284842">
    <property type="component" value="Unassembled WGS sequence"/>
</dbReference>
<dbReference type="OrthoDB" id="3365698at2759"/>
<accession>A0A409VPI1</accession>
<feature type="non-terminal residue" evidence="1">
    <location>
        <position position="1"/>
    </location>
</feature>
<gene>
    <name evidence="1" type="ORF">CVT24_002955</name>
</gene>
<proteinExistence type="predicted"/>
<dbReference type="AlphaFoldDB" id="A0A409VPI1"/>
<comment type="caution">
    <text evidence="1">The sequence shown here is derived from an EMBL/GenBank/DDBJ whole genome shotgun (WGS) entry which is preliminary data.</text>
</comment>
<name>A0A409VPI1_9AGAR</name>
<dbReference type="EMBL" id="NHTK01006014">
    <property type="protein sequence ID" value="PPQ68129.1"/>
    <property type="molecule type" value="Genomic_DNA"/>
</dbReference>
<sequence>DSTQYVVLQWKASKRDVKHKLGLVTIKTGEWRQTLKKKWRSLTEIPLDIRLVFPVPHLHLCNDPPSGAELELIQGALRNAEVSKSASGLQEIPPQELDIIDNFISELKGVASPLRRLPSELLQSIFLRGSYNMRTYFLRSYHPEAIPSGQQSGATYWPWTLSQVCRRWRNICIATPELWNYLPPLMLKRIYVAGERRRELQLFSLMLERSKNASLHVVIWGLRSTTTKHPTLEMLIRASDRWETAYLKLYWPTYLSFIMPIKTKLQRLRYLAYLFFDSTSRTVPPSWDAFSELPALQYLDLDISLRSYFNHWQQPEPLSHTFTRAVHAFLNNFHLQSLVLDMDLSTRITPSFTLPRLRRCKLIFNYHEVEPIAFATLDAMTLPALEEFVIISYLRRPDILLSTILLLIRRSISATPHVYPLTKLRLLMATVDSHVLIPLVETLPLLTVLEFPLSRNSADFAKRLSSEDPMNIIAPNLEFCHLLLWQTSPYLLLANRLARARWYDNLQQPESIRQAIKNSSDILCAYDRPFKRLKVLTTACQNVYCLRRHQRVLEEWAECHSSSQTLDIPPSTIADLEGLLYGVTIETTPEDTGDAWGFAVDGLLNLASAMCILEELKKCRLEDVDIRDIYIPQVHRRLQAVEKWIASNATKFKWKSASSVLGELQKTIQATLREWYFALDEQTPRIHWAAICSTVLVYIPPDDPIRSSSDSINLARVYDASTPLSPFYELYSESVSSDH</sequence>
<reference evidence="1 2" key="1">
    <citation type="journal article" date="2018" name="Evol. Lett.">
        <title>Horizontal gene cluster transfer increased hallucinogenic mushroom diversity.</title>
        <authorList>
            <person name="Reynolds H.T."/>
            <person name="Vijayakumar V."/>
            <person name="Gluck-Thaler E."/>
            <person name="Korotkin H.B."/>
            <person name="Matheny P.B."/>
            <person name="Slot J.C."/>
        </authorList>
    </citation>
    <scope>NUCLEOTIDE SEQUENCE [LARGE SCALE GENOMIC DNA]</scope>
    <source>
        <strain evidence="1 2">2629</strain>
    </source>
</reference>
<keyword evidence="2" id="KW-1185">Reference proteome</keyword>
<organism evidence="1 2">
    <name type="scientific">Panaeolus cyanescens</name>
    <dbReference type="NCBI Taxonomy" id="181874"/>
    <lineage>
        <taxon>Eukaryota</taxon>
        <taxon>Fungi</taxon>
        <taxon>Dikarya</taxon>
        <taxon>Basidiomycota</taxon>
        <taxon>Agaricomycotina</taxon>
        <taxon>Agaricomycetes</taxon>
        <taxon>Agaricomycetidae</taxon>
        <taxon>Agaricales</taxon>
        <taxon>Agaricineae</taxon>
        <taxon>Galeropsidaceae</taxon>
        <taxon>Panaeolus</taxon>
    </lineage>
</organism>
<evidence type="ECO:0000313" key="1">
    <source>
        <dbReference type="EMBL" id="PPQ68129.1"/>
    </source>
</evidence>
<protein>
    <submittedName>
        <fullName evidence="1">Uncharacterized protein</fullName>
    </submittedName>
</protein>
<evidence type="ECO:0000313" key="2">
    <source>
        <dbReference type="Proteomes" id="UP000284842"/>
    </source>
</evidence>